<gene>
    <name evidence="8" type="ORF">OOJ09_11280</name>
</gene>
<evidence type="ECO:0000313" key="9">
    <source>
        <dbReference type="Proteomes" id="UP001152178"/>
    </source>
</evidence>
<dbReference type="PANTHER" id="PTHR34001:SF3">
    <property type="entry name" value="BLL7405 PROTEIN"/>
    <property type="match status" value="1"/>
</dbReference>
<evidence type="ECO:0000256" key="2">
    <source>
        <dbReference type="ARBA" id="ARBA00022729"/>
    </source>
</evidence>
<comment type="similarity">
    <text evidence="5">Belongs to the Omp25/RopB family.</text>
</comment>
<comment type="caution">
    <text evidence="8">The sequence shown here is derived from an EMBL/GenBank/DDBJ whole genome shotgun (WGS) entry which is preliminary data.</text>
</comment>
<dbReference type="SUPFAM" id="SSF56925">
    <property type="entry name" value="OMPA-like"/>
    <property type="match status" value="1"/>
</dbReference>
<dbReference type="InterPro" id="IPR027385">
    <property type="entry name" value="Beta-barrel_OMP"/>
</dbReference>
<keyword evidence="3" id="KW-0472">Membrane</keyword>
<dbReference type="RefSeq" id="WP_269905294.1">
    <property type="nucleotide sequence ID" value="NZ_JAPFQA010000004.1"/>
</dbReference>
<feature type="signal peptide" evidence="6">
    <location>
        <begin position="1"/>
        <end position="21"/>
    </location>
</feature>
<protein>
    <submittedName>
        <fullName evidence="8">Porin family protein</fullName>
    </submittedName>
</protein>
<dbReference type="Pfam" id="PF13505">
    <property type="entry name" value="OMP_b-brl"/>
    <property type="match status" value="1"/>
</dbReference>
<evidence type="ECO:0000259" key="7">
    <source>
        <dbReference type="Pfam" id="PF13505"/>
    </source>
</evidence>
<dbReference type="PANTHER" id="PTHR34001">
    <property type="entry name" value="BLL7405 PROTEIN"/>
    <property type="match status" value="1"/>
</dbReference>
<dbReference type="EMBL" id="JAPFQA010000004">
    <property type="protein sequence ID" value="MCZ8544767.1"/>
    <property type="molecule type" value="Genomic_DNA"/>
</dbReference>
<evidence type="ECO:0000256" key="6">
    <source>
        <dbReference type="SAM" id="SignalP"/>
    </source>
</evidence>
<comment type="subcellular location">
    <subcellularLocation>
        <location evidence="1">Cell outer membrane</location>
    </subcellularLocation>
</comment>
<organism evidence="8 9">
    <name type="scientific">Mesorhizobium qingshengii</name>
    <dbReference type="NCBI Taxonomy" id="1165689"/>
    <lineage>
        <taxon>Bacteria</taxon>
        <taxon>Pseudomonadati</taxon>
        <taxon>Pseudomonadota</taxon>
        <taxon>Alphaproteobacteria</taxon>
        <taxon>Hyphomicrobiales</taxon>
        <taxon>Phyllobacteriaceae</taxon>
        <taxon>Mesorhizobium</taxon>
    </lineage>
</organism>
<dbReference type="InterPro" id="IPR011250">
    <property type="entry name" value="OMP/PagP_B-barrel"/>
</dbReference>
<feature type="domain" description="Outer membrane protein beta-barrel" evidence="7">
    <location>
        <begin position="13"/>
        <end position="228"/>
    </location>
</feature>
<evidence type="ECO:0000313" key="8">
    <source>
        <dbReference type="EMBL" id="MCZ8544767.1"/>
    </source>
</evidence>
<reference evidence="8" key="1">
    <citation type="submission" date="2022-11" db="EMBL/GenBank/DDBJ databases">
        <authorList>
            <person name="Coimbra C."/>
        </authorList>
    </citation>
    <scope>NUCLEOTIDE SEQUENCE</scope>
    <source>
        <strain evidence="8">Jales19</strain>
    </source>
</reference>
<keyword evidence="2 6" id="KW-0732">Signal</keyword>
<dbReference type="Gene3D" id="2.40.160.20">
    <property type="match status" value="1"/>
</dbReference>
<keyword evidence="4" id="KW-0998">Cell outer membrane</keyword>
<evidence type="ECO:0000256" key="4">
    <source>
        <dbReference type="ARBA" id="ARBA00023237"/>
    </source>
</evidence>
<proteinExistence type="inferred from homology"/>
<name>A0ABT4QT83_9HYPH</name>
<dbReference type="InterPro" id="IPR051692">
    <property type="entry name" value="OMP-like"/>
</dbReference>
<dbReference type="Proteomes" id="UP001152178">
    <property type="component" value="Unassembled WGS sequence"/>
</dbReference>
<sequence>MRILSILLAGFLSLVAGSALAADAVATDVGAANFNWSGAYIGGVAGYGWDRNTSNYFGSSVDFDANGFVGGATAGYNWQRGQWVFGIEGDISYADMKGDVVAPAPSAPCYIEGCSAEINWYGTGRARVGYAFENFLPYATGGFAVGHVKGSADLGACGFTPTCSYSDTRWGWSAGAGVEWAFNQHLSFKAEYLHVDLGTPSITSLNPPFPSVDRINFDTVRVGINYHF</sequence>
<evidence type="ECO:0000256" key="1">
    <source>
        <dbReference type="ARBA" id="ARBA00004442"/>
    </source>
</evidence>
<evidence type="ECO:0000256" key="3">
    <source>
        <dbReference type="ARBA" id="ARBA00023136"/>
    </source>
</evidence>
<keyword evidence="9" id="KW-1185">Reference proteome</keyword>
<dbReference type="NCBIfam" id="TIGR01414">
    <property type="entry name" value="autotrans_barl"/>
    <property type="match status" value="1"/>
</dbReference>
<feature type="chain" id="PRO_5046389658" evidence="6">
    <location>
        <begin position="22"/>
        <end position="228"/>
    </location>
</feature>
<evidence type="ECO:0000256" key="5">
    <source>
        <dbReference type="ARBA" id="ARBA00038306"/>
    </source>
</evidence>
<accession>A0ABT4QT83</accession>
<dbReference type="InterPro" id="IPR006315">
    <property type="entry name" value="OM_autotransptr_brl_dom"/>
</dbReference>